<dbReference type="Proteomes" id="UP000199365">
    <property type="component" value="Unassembled WGS sequence"/>
</dbReference>
<proteinExistence type="predicted"/>
<protein>
    <submittedName>
        <fullName evidence="1">Uncharacterized protein</fullName>
    </submittedName>
</protein>
<evidence type="ECO:0000313" key="1">
    <source>
        <dbReference type="EMBL" id="SDR62672.1"/>
    </source>
</evidence>
<sequence>MWTLADVIELFSNSVGPFSHNVGLGAPMFSMNVVSSARMLSSPALDVIEPLHLLADAGLLQHERVTLHWEAASAFQERYPSLAVSQELFEIAFFANLPYATRFQPAAGPHFSTHDGPVSRSRRSG</sequence>
<keyword evidence="2" id="KW-1185">Reference proteome</keyword>
<dbReference type="InterPro" id="IPR029062">
    <property type="entry name" value="Class_I_gatase-like"/>
</dbReference>
<dbReference type="EMBL" id="FNKX01000005">
    <property type="protein sequence ID" value="SDR62672.1"/>
    <property type="molecule type" value="Genomic_DNA"/>
</dbReference>
<dbReference type="AlphaFoldDB" id="A0A1H1KKS3"/>
<reference evidence="2" key="1">
    <citation type="submission" date="2016-10" db="EMBL/GenBank/DDBJ databases">
        <authorList>
            <person name="Varghese N."/>
            <person name="Submissions S."/>
        </authorList>
    </citation>
    <scope>NUCLEOTIDE SEQUENCE [LARGE SCALE GENOMIC DNA]</scope>
    <source>
        <strain evidence="2">DUS833</strain>
    </source>
</reference>
<gene>
    <name evidence="1" type="ORF">SAMN05445850_8347</name>
</gene>
<organism evidence="1 2">
    <name type="scientific">Paraburkholderia tuberum</name>
    <dbReference type="NCBI Taxonomy" id="157910"/>
    <lineage>
        <taxon>Bacteria</taxon>
        <taxon>Pseudomonadati</taxon>
        <taxon>Pseudomonadota</taxon>
        <taxon>Betaproteobacteria</taxon>
        <taxon>Burkholderiales</taxon>
        <taxon>Burkholderiaceae</taxon>
        <taxon>Paraburkholderia</taxon>
    </lineage>
</organism>
<name>A0A1H1KKS3_9BURK</name>
<dbReference type="Gene3D" id="3.40.50.880">
    <property type="match status" value="1"/>
</dbReference>
<accession>A0A1H1KKS3</accession>
<evidence type="ECO:0000313" key="2">
    <source>
        <dbReference type="Proteomes" id="UP000199365"/>
    </source>
</evidence>